<gene>
    <name evidence="2" type="ORF">AVEN_267915_1</name>
</gene>
<protein>
    <submittedName>
        <fullName evidence="2">Uncharacterized protein</fullName>
    </submittedName>
</protein>
<keyword evidence="3" id="KW-1185">Reference proteome</keyword>
<evidence type="ECO:0000313" key="3">
    <source>
        <dbReference type="Proteomes" id="UP000499080"/>
    </source>
</evidence>
<comment type="caution">
    <text evidence="2">The sequence shown here is derived from an EMBL/GenBank/DDBJ whole genome shotgun (WGS) entry which is preliminary data.</text>
</comment>
<dbReference type="Proteomes" id="UP000499080">
    <property type="component" value="Unassembled WGS sequence"/>
</dbReference>
<evidence type="ECO:0000313" key="2">
    <source>
        <dbReference type="EMBL" id="GBM98601.1"/>
    </source>
</evidence>
<reference evidence="2 3" key="1">
    <citation type="journal article" date="2019" name="Sci. Rep.">
        <title>Orb-weaving spider Araneus ventricosus genome elucidates the spidroin gene catalogue.</title>
        <authorList>
            <person name="Kono N."/>
            <person name="Nakamura H."/>
            <person name="Ohtoshi R."/>
            <person name="Moran D.A.P."/>
            <person name="Shinohara A."/>
            <person name="Yoshida Y."/>
            <person name="Fujiwara M."/>
            <person name="Mori M."/>
            <person name="Tomita M."/>
            <person name="Arakawa K."/>
        </authorList>
    </citation>
    <scope>NUCLEOTIDE SEQUENCE [LARGE SCALE GENOMIC DNA]</scope>
</reference>
<evidence type="ECO:0000256" key="1">
    <source>
        <dbReference type="SAM" id="MobiDB-lite"/>
    </source>
</evidence>
<sequence length="84" mass="9480">MMVLIQSLKGEKVYFVWISVANRYQNLLIDETCFLAKCKKAVPEEETETTPPSVEPTSTGSTPPFSPFLISRYGRKVCIPSRHS</sequence>
<accession>A0A4Y2K8F8</accession>
<dbReference type="AlphaFoldDB" id="A0A4Y2K8F8"/>
<feature type="compositionally biased region" description="Low complexity" evidence="1">
    <location>
        <begin position="49"/>
        <end position="63"/>
    </location>
</feature>
<dbReference type="EMBL" id="BGPR01004339">
    <property type="protein sequence ID" value="GBM98601.1"/>
    <property type="molecule type" value="Genomic_DNA"/>
</dbReference>
<organism evidence="2 3">
    <name type="scientific">Araneus ventricosus</name>
    <name type="common">Orbweaver spider</name>
    <name type="synonym">Epeira ventricosa</name>
    <dbReference type="NCBI Taxonomy" id="182803"/>
    <lineage>
        <taxon>Eukaryota</taxon>
        <taxon>Metazoa</taxon>
        <taxon>Ecdysozoa</taxon>
        <taxon>Arthropoda</taxon>
        <taxon>Chelicerata</taxon>
        <taxon>Arachnida</taxon>
        <taxon>Araneae</taxon>
        <taxon>Araneomorphae</taxon>
        <taxon>Entelegynae</taxon>
        <taxon>Araneoidea</taxon>
        <taxon>Araneidae</taxon>
        <taxon>Araneus</taxon>
    </lineage>
</organism>
<feature type="region of interest" description="Disordered" evidence="1">
    <location>
        <begin position="42"/>
        <end position="68"/>
    </location>
</feature>
<name>A0A4Y2K8F8_ARAVE</name>
<proteinExistence type="predicted"/>